<feature type="compositionally biased region" description="Basic and acidic residues" evidence="14">
    <location>
        <begin position="1066"/>
        <end position="1089"/>
    </location>
</feature>
<dbReference type="InterPro" id="IPR011708">
    <property type="entry name" value="DNA_pol3_alpha_NTPase_dom"/>
</dbReference>
<evidence type="ECO:0000259" key="15">
    <source>
        <dbReference type="SMART" id="SM00481"/>
    </source>
</evidence>
<evidence type="ECO:0000256" key="7">
    <source>
        <dbReference type="ARBA" id="ARBA00022695"/>
    </source>
</evidence>
<dbReference type="InterPro" id="IPR004365">
    <property type="entry name" value="NA-bd_OB_tRNA"/>
</dbReference>
<evidence type="ECO:0000313" key="16">
    <source>
        <dbReference type="EMBL" id="GGG97986.1"/>
    </source>
</evidence>
<dbReference type="RefSeq" id="WP_188451672.1">
    <property type="nucleotide sequence ID" value="NZ_BMFS01000004.1"/>
</dbReference>
<name>A0ABQ1XMK9_9PROT</name>
<dbReference type="Pfam" id="PF02811">
    <property type="entry name" value="PHP"/>
    <property type="match status" value="1"/>
</dbReference>
<dbReference type="Pfam" id="PF14579">
    <property type="entry name" value="HHH_6"/>
    <property type="match status" value="1"/>
</dbReference>
<dbReference type="NCBIfam" id="NF004225">
    <property type="entry name" value="PRK05672.1"/>
    <property type="match status" value="1"/>
</dbReference>
<evidence type="ECO:0000313" key="17">
    <source>
        <dbReference type="Proteomes" id="UP000648722"/>
    </source>
</evidence>
<evidence type="ECO:0000256" key="2">
    <source>
        <dbReference type="ARBA" id="ARBA00007391"/>
    </source>
</evidence>
<evidence type="ECO:0000256" key="3">
    <source>
        <dbReference type="ARBA" id="ARBA00012417"/>
    </source>
</evidence>
<keyword evidence="9 13" id="KW-0227">DNA damage</keyword>
<feature type="region of interest" description="Disordered" evidence="14">
    <location>
        <begin position="1062"/>
        <end position="1089"/>
    </location>
</feature>
<keyword evidence="5 13" id="KW-0963">Cytoplasm</keyword>
<gene>
    <name evidence="13 16" type="primary">dnaE2</name>
    <name evidence="16" type="ORF">GCM10007420_12210</name>
</gene>
<evidence type="ECO:0000256" key="14">
    <source>
        <dbReference type="SAM" id="MobiDB-lite"/>
    </source>
</evidence>
<dbReference type="CDD" id="cd07434">
    <property type="entry name" value="PHP_PolIIIA_DnaE2"/>
    <property type="match status" value="1"/>
</dbReference>
<comment type="similarity">
    <text evidence="2 13">Belongs to the DNA polymerase type-C family. DnaE2 subfamily.</text>
</comment>
<dbReference type="Pfam" id="PF01336">
    <property type="entry name" value="tRNA_anti-codon"/>
    <property type="match status" value="1"/>
</dbReference>
<dbReference type="InterPro" id="IPR040982">
    <property type="entry name" value="DNA_pol3_finger"/>
</dbReference>
<evidence type="ECO:0000256" key="10">
    <source>
        <dbReference type="ARBA" id="ARBA00022932"/>
    </source>
</evidence>
<evidence type="ECO:0000256" key="11">
    <source>
        <dbReference type="ARBA" id="ARBA00023204"/>
    </source>
</evidence>
<dbReference type="Proteomes" id="UP000648722">
    <property type="component" value="Unassembled WGS sequence"/>
</dbReference>
<evidence type="ECO:0000256" key="1">
    <source>
        <dbReference type="ARBA" id="ARBA00004496"/>
    </source>
</evidence>
<dbReference type="PANTHER" id="PTHR32294">
    <property type="entry name" value="DNA POLYMERASE III SUBUNIT ALPHA"/>
    <property type="match status" value="1"/>
</dbReference>
<evidence type="ECO:0000256" key="4">
    <source>
        <dbReference type="ARBA" id="ARBA00017273"/>
    </source>
</evidence>
<evidence type="ECO:0000256" key="9">
    <source>
        <dbReference type="ARBA" id="ARBA00022763"/>
    </source>
</evidence>
<evidence type="ECO:0000256" key="5">
    <source>
        <dbReference type="ARBA" id="ARBA00022490"/>
    </source>
</evidence>
<evidence type="ECO:0000256" key="8">
    <source>
        <dbReference type="ARBA" id="ARBA00022705"/>
    </source>
</evidence>
<dbReference type="InterPro" id="IPR023073">
    <property type="entry name" value="DnaE2"/>
</dbReference>
<keyword evidence="17" id="KW-1185">Reference proteome</keyword>
<evidence type="ECO:0000256" key="13">
    <source>
        <dbReference type="HAMAP-Rule" id="MF_01902"/>
    </source>
</evidence>
<keyword evidence="8 13" id="KW-0235">DNA replication</keyword>
<feature type="domain" description="Polymerase/histidinol phosphatase N-terminal" evidence="15">
    <location>
        <begin position="7"/>
        <end position="74"/>
    </location>
</feature>
<dbReference type="PANTHER" id="PTHR32294:SF4">
    <property type="entry name" value="ERROR-PRONE DNA POLYMERASE"/>
    <property type="match status" value="1"/>
</dbReference>
<proteinExistence type="inferred from homology"/>
<keyword evidence="11 13" id="KW-0234">DNA repair</keyword>
<dbReference type="InterPro" id="IPR003141">
    <property type="entry name" value="Pol/His_phosphatase_N"/>
</dbReference>
<comment type="subcellular location">
    <subcellularLocation>
        <location evidence="1 13">Cytoplasm</location>
    </subcellularLocation>
</comment>
<dbReference type="InterPro" id="IPR004805">
    <property type="entry name" value="DnaE2/DnaE/PolC"/>
</dbReference>
<comment type="catalytic activity">
    <reaction evidence="12 13">
        <text>DNA(n) + a 2'-deoxyribonucleoside 5'-triphosphate = DNA(n+1) + diphosphate</text>
        <dbReference type="Rhea" id="RHEA:22508"/>
        <dbReference type="Rhea" id="RHEA-COMP:17339"/>
        <dbReference type="Rhea" id="RHEA-COMP:17340"/>
        <dbReference type="ChEBI" id="CHEBI:33019"/>
        <dbReference type="ChEBI" id="CHEBI:61560"/>
        <dbReference type="ChEBI" id="CHEBI:173112"/>
        <dbReference type="EC" id="2.7.7.7"/>
    </reaction>
</comment>
<reference evidence="17" key="1">
    <citation type="journal article" date="2019" name="Int. J. Syst. Evol. Microbiol.">
        <title>The Global Catalogue of Microorganisms (GCM) 10K type strain sequencing project: providing services to taxonomists for standard genome sequencing and annotation.</title>
        <authorList>
            <consortium name="The Broad Institute Genomics Platform"/>
            <consortium name="The Broad Institute Genome Sequencing Center for Infectious Disease"/>
            <person name="Wu L."/>
            <person name="Ma J."/>
        </authorList>
    </citation>
    <scope>NUCLEOTIDE SEQUENCE [LARGE SCALE GENOMIC DNA]</scope>
    <source>
        <strain evidence="17">CGMCC 1.12766</strain>
    </source>
</reference>
<dbReference type="SUPFAM" id="SSF89550">
    <property type="entry name" value="PHP domain-like"/>
    <property type="match status" value="1"/>
</dbReference>
<dbReference type="SMART" id="SM00481">
    <property type="entry name" value="POLIIIAc"/>
    <property type="match status" value="1"/>
</dbReference>
<accession>A0ABQ1XMK9</accession>
<dbReference type="HAMAP" id="MF_01902">
    <property type="entry name" value="DNApol_error_prone"/>
    <property type="match status" value="1"/>
</dbReference>
<protein>
    <recommendedName>
        <fullName evidence="4 13">Error-prone DNA polymerase</fullName>
        <ecNumber evidence="3 13">2.7.7.7</ecNumber>
    </recommendedName>
</protein>
<sequence>MNAPAYAELQITTNFSFLRGASHAAELVEQAEALGLSAIGVADRNTLAGVVRAHIAAKEHGLKLLVGARLDLVCGLSLLCYPETRAAYGRLSALISLGKMKAPKGECHLTLADVMGAADGQCFIAIPPEEPDAAFEAVLSRLGASWPGRVWLAAAWRYRGRDRERIARLDALGRRTGVPSVAVNDVLYHAPERRPLQDVMSCIREHCTIEEAGFRLQPHAERHLKSPAEMARLFAGFEAALARTQHIAARCTFSLDELRYEYPDEPVPPGSTPQGHLEHLTWKGAEWRYPQGVPDKVKALLEKELALIAELKYAAYFLTVHDIVAWARAQGILCQGRGSAANSAVCYCLGVTSVDPNTSSLLFERFLSKERREPPDIDVDFEHERREEVMQYVYARYGRHRAGLTATVISYRPRSAVREVCKALGLTEDVSAALAGTVWGSWGRSIEDKHIEQAGLDPKNPMIRRAIILTRQLIGFPRHLSQHVGGFVLTKGQLTETVPIGNAAMEERTFIEWDKDDIDALGIMKVDVLALGMLTCIRKAFDLLEQHKQITHTLASIPPADKPTYDMLCRADSLGVFQVESRAQMNMLPRLRPEKFYDLVIQVAIVRPGPIQGDMVHPYLRRRKGIEDVTFPSPAPEHGPADELKSILHRTLGVPLFQEQAMQIAIDAAKFTPDEANGLRRAMATFRRVGTIRNYEEKMVHGMVARGYELEFAARCFDQIKGFGEYGFPESHAASFALLVYVSSWIKCHHPEVFAAALLNAQPMGFYAPAQIVRDAKEHGVEVRPADVNHSGWDNTLELAKAGGPWPLALRLGLRQIDGLKEEEMARLTALRGAGYASPGDLRARTRLPRATLEKLASADAFTSLGLSRREALWAIRGEAVEAPAPLLALAGDGVDRSRTELPQMPLSEHVVQDYQTLRLSLKSHPMALLRPLWDEERFLTTHNACATPTGRRVRTGGLVLVRQKPGTAKGVLFITIEDETGIANLIVWKKVAELFRPVVMGARILAVTGRVQTADNVTHIIAERLEDRSGDLLYLSEDAQREMLDGAMAPVDEVRRPVMARRGPPAKDRSHARHPRDVRVIPKSRDFH</sequence>
<dbReference type="InterPro" id="IPR004013">
    <property type="entry name" value="PHP_dom"/>
</dbReference>
<keyword evidence="10 13" id="KW-0239">DNA-directed DNA polymerase</keyword>
<dbReference type="Pfam" id="PF07733">
    <property type="entry name" value="DNA_pol3_alpha"/>
    <property type="match status" value="1"/>
</dbReference>
<keyword evidence="6 13" id="KW-0808">Transferase</keyword>
<organism evidence="16 17">
    <name type="scientific">Glycocaulis albus</name>
    <dbReference type="NCBI Taxonomy" id="1382801"/>
    <lineage>
        <taxon>Bacteria</taxon>
        <taxon>Pseudomonadati</taxon>
        <taxon>Pseudomonadota</taxon>
        <taxon>Alphaproteobacteria</taxon>
        <taxon>Maricaulales</taxon>
        <taxon>Maricaulaceae</taxon>
        <taxon>Glycocaulis</taxon>
    </lineage>
</organism>
<dbReference type="Gene3D" id="1.10.150.870">
    <property type="match status" value="1"/>
</dbReference>
<evidence type="ECO:0000256" key="12">
    <source>
        <dbReference type="ARBA" id="ARBA00049244"/>
    </source>
</evidence>
<dbReference type="EC" id="2.7.7.7" evidence="3 13"/>
<dbReference type="NCBIfam" id="TIGR00594">
    <property type="entry name" value="polc"/>
    <property type="match status" value="1"/>
</dbReference>
<evidence type="ECO:0000256" key="6">
    <source>
        <dbReference type="ARBA" id="ARBA00022679"/>
    </source>
</evidence>
<dbReference type="Pfam" id="PF17657">
    <property type="entry name" value="DNA_pol3_finger"/>
    <property type="match status" value="1"/>
</dbReference>
<dbReference type="EMBL" id="BMFS01000004">
    <property type="protein sequence ID" value="GGG97986.1"/>
    <property type="molecule type" value="Genomic_DNA"/>
</dbReference>
<dbReference type="InterPro" id="IPR029460">
    <property type="entry name" value="DNAPol_HHH"/>
</dbReference>
<comment type="function">
    <text evidence="13">DNA polymerase involved in damage-induced mutagenesis and translesion synthesis (TLS). It is not the major replicative DNA polymerase.</text>
</comment>
<dbReference type="CDD" id="cd04485">
    <property type="entry name" value="DnaE_OBF"/>
    <property type="match status" value="1"/>
</dbReference>
<dbReference type="Gene3D" id="3.20.20.140">
    <property type="entry name" value="Metal-dependent hydrolases"/>
    <property type="match status" value="1"/>
</dbReference>
<keyword evidence="7 13" id="KW-0548">Nucleotidyltransferase</keyword>
<dbReference type="InterPro" id="IPR016195">
    <property type="entry name" value="Pol/histidinol_Pase-like"/>
</dbReference>
<comment type="caution">
    <text evidence="16">The sequence shown here is derived from an EMBL/GenBank/DDBJ whole genome shotgun (WGS) entry which is preliminary data.</text>
</comment>